<dbReference type="EMBL" id="OX451738">
    <property type="protein sequence ID" value="CAI8606129.1"/>
    <property type="molecule type" value="Genomic_DNA"/>
</dbReference>
<organism evidence="1 2">
    <name type="scientific">Vicia faba</name>
    <name type="common">Broad bean</name>
    <name type="synonym">Faba vulgaris</name>
    <dbReference type="NCBI Taxonomy" id="3906"/>
    <lineage>
        <taxon>Eukaryota</taxon>
        <taxon>Viridiplantae</taxon>
        <taxon>Streptophyta</taxon>
        <taxon>Embryophyta</taxon>
        <taxon>Tracheophyta</taxon>
        <taxon>Spermatophyta</taxon>
        <taxon>Magnoliopsida</taxon>
        <taxon>eudicotyledons</taxon>
        <taxon>Gunneridae</taxon>
        <taxon>Pentapetalae</taxon>
        <taxon>rosids</taxon>
        <taxon>fabids</taxon>
        <taxon>Fabales</taxon>
        <taxon>Fabaceae</taxon>
        <taxon>Papilionoideae</taxon>
        <taxon>50 kb inversion clade</taxon>
        <taxon>NPAAA clade</taxon>
        <taxon>Hologalegina</taxon>
        <taxon>IRL clade</taxon>
        <taxon>Fabeae</taxon>
        <taxon>Vicia</taxon>
    </lineage>
</organism>
<proteinExistence type="predicted"/>
<dbReference type="PANTHER" id="PTHR10426:SF126">
    <property type="entry name" value="STRICTOSIDINE SYNTHASE TRANSCRIPTION FACTOR WD40-LIKE FAMILY-RELATED"/>
    <property type="match status" value="1"/>
</dbReference>
<evidence type="ECO:0000313" key="2">
    <source>
        <dbReference type="Proteomes" id="UP001157006"/>
    </source>
</evidence>
<dbReference type="Gene3D" id="2.120.10.30">
    <property type="entry name" value="TolB, C-terminal domain"/>
    <property type="match status" value="1"/>
</dbReference>
<reference evidence="1 2" key="1">
    <citation type="submission" date="2023-01" db="EMBL/GenBank/DDBJ databases">
        <authorList>
            <person name="Kreplak J."/>
        </authorList>
    </citation>
    <scope>NUCLEOTIDE SEQUENCE [LARGE SCALE GENOMIC DNA]</scope>
</reference>
<dbReference type="SUPFAM" id="SSF63829">
    <property type="entry name" value="Calcium-dependent phosphotriesterase"/>
    <property type="match status" value="1"/>
</dbReference>
<gene>
    <name evidence="1" type="ORF">VFH_III215240</name>
</gene>
<keyword evidence="2" id="KW-1185">Reference proteome</keyword>
<protein>
    <submittedName>
        <fullName evidence="1">Uncharacterized protein</fullName>
    </submittedName>
</protein>
<dbReference type="Proteomes" id="UP001157006">
    <property type="component" value="Chromosome 3"/>
</dbReference>
<name>A0AAV1AAE4_VICFA</name>
<accession>A0AAV1AAE4</accession>
<dbReference type="GO" id="GO:0016787">
    <property type="term" value="F:hydrolase activity"/>
    <property type="evidence" value="ECO:0007669"/>
    <property type="project" value="TreeGrafter"/>
</dbReference>
<sequence length="97" mass="10931">MKKTIRSELCNLKVSASPLSYVETEHMCGRPLRLRFDKKTGNLYIEDAYFGLMKIEPQGGLATSLATEVGGVTLRFTYDVDIDAEGNDYFTYSNTTY</sequence>
<dbReference type="GO" id="GO:0012505">
    <property type="term" value="C:endomembrane system"/>
    <property type="evidence" value="ECO:0007669"/>
    <property type="project" value="TreeGrafter"/>
</dbReference>
<dbReference type="PANTHER" id="PTHR10426">
    <property type="entry name" value="STRICTOSIDINE SYNTHASE-RELATED"/>
    <property type="match status" value="1"/>
</dbReference>
<evidence type="ECO:0000313" key="1">
    <source>
        <dbReference type="EMBL" id="CAI8606129.1"/>
    </source>
</evidence>
<dbReference type="InterPro" id="IPR011042">
    <property type="entry name" value="6-blade_b-propeller_TolB-like"/>
</dbReference>
<dbReference type="AlphaFoldDB" id="A0AAV1AAE4"/>